<keyword evidence="2" id="KW-1133">Transmembrane helix</keyword>
<sequence>MSETPESPPRLQLPRLTTPTWEIELLISGALVFSLFSLREPLEVFFRETLPVVTEAVQPLVWYTYLYGKVVLFALMITFVLHLAARARWVALVGVHSIYPQGPRWDNLSGGPLVRKLTRERTPRVEDAIEQADNRASMIFGYGILAAQLGLVILAVSLAMFGVVAVLRALGAPEAAELWLMGSVVAVLILPMLVDKWLLPRLREGHWISRVCESAMKLSLALTFGRAQQPLTALITTNIGGRHGAWLLVGVLYAVIGLAALDTFARIDREQRLRGDALGKTSREFGIYPAHYADQRVGIYAFNSAPFVDSEIAEGPYLRLTIPYFANRHDEWLDKHCPEPEAATNLDEAGARARRESRMQQHQARVDCFAHQFDIRLDGKPLHGLSFLRLQRTDDLPDGITTLIDIRDLTHGHHTLRLESIDLRSREDNSTAMEGGAEKGEEGTEVAETDDGPAPHVIDFWR</sequence>
<feature type="transmembrane region" description="Helical" evidence="2">
    <location>
        <begin position="178"/>
        <end position="199"/>
    </location>
</feature>
<name>A0ABT0GFR7_9GAMM</name>
<keyword evidence="2" id="KW-0812">Transmembrane</keyword>
<comment type="caution">
    <text evidence="3">The sequence shown here is derived from an EMBL/GenBank/DDBJ whole genome shotgun (WGS) entry which is preliminary data.</text>
</comment>
<organism evidence="3 4">
    <name type="scientific">Pseudomarimonas salicorniae</name>
    <dbReference type="NCBI Taxonomy" id="2933270"/>
    <lineage>
        <taxon>Bacteria</taxon>
        <taxon>Pseudomonadati</taxon>
        <taxon>Pseudomonadota</taxon>
        <taxon>Gammaproteobacteria</taxon>
        <taxon>Lysobacterales</taxon>
        <taxon>Lysobacteraceae</taxon>
        <taxon>Pseudomarimonas</taxon>
    </lineage>
</organism>
<evidence type="ECO:0000256" key="2">
    <source>
        <dbReference type="SAM" id="Phobius"/>
    </source>
</evidence>
<feature type="transmembrane region" description="Helical" evidence="2">
    <location>
        <begin position="139"/>
        <end position="166"/>
    </location>
</feature>
<feature type="transmembrane region" description="Helical" evidence="2">
    <location>
        <begin position="245"/>
        <end position="265"/>
    </location>
</feature>
<dbReference type="RefSeq" id="WP_248205479.1">
    <property type="nucleotide sequence ID" value="NZ_JALNMH010000002.1"/>
</dbReference>
<gene>
    <name evidence="3" type="ORF">M0G41_04295</name>
</gene>
<evidence type="ECO:0000256" key="1">
    <source>
        <dbReference type="SAM" id="MobiDB-lite"/>
    </source>
</evidence>
<evidence type="ECO:0000313" key="4">
    <source>
        <dbReference type="Proteomes" id="UP001431449"/>
    </source>
</evidence>
<dbReference type="Proteomes" id="UP001431449">
    <property type="component" value="Unassembled WGS sequence"/>
</dbReference>
<feature type="transmembrane region" description="Helical" evidence="2">
    <location>
        <begin position="60"/>
        <end position="81"/>
    </location>
</feature>
<keyword evidence="2" id="KW-0472">Membrane</keyword>
<accession>A0ABT0GFR7</accession>
<keyword evidence="4" id="KW-1185">Reference proteome</keyword>
<evidence type="ECO:0000313" key="3">
    <source>
        <dbReference type="EMBL" id="MCK7592887.1"/>
    </source>
</evidence>
<proteinExistence type="predicted"/>
<dbReference type="EMBL" id="JALNMH010000002">
    <property type="protein sequence ID" value="MCK7592887.1"/>
    <property type="molecule type" value="Genomic_DNA"/>
</dbReference>
<protein>
    <submittedName>
        <fullName evidence="3">Uncharacterized protein</fullName>
    </submittedName>
</protein>
<feature type="region of interest" description="Disordered" evidence="1">
    <location>
        <begin position="425"/>
        <end position="462"/>
    </location>
</feature>
<reference evidence="3" key="1">
    <citation type="submission" date="2022-04" db="EMBL/GenBank/DDBJ databases">
        <title>Lysobacter sp. CAU 1642 isolated from sea sand.</title>
        <authorList>
            <person name="Kim W."/>
        </authorList>
    </citation>
    <scope>NUCLEOTIDE SEQUENCE</scope>
    <source>
        <strain evidence="3">CAU 1642</strain>
    </source>
</reference>